<organism evidence="2 3">
    <name type="scientific">Alcanivorax nanhaiticus</name>
    <dbReference type="NCBI Taxonomy" id="1177154"/>
    <lineage>
        <taxon>Bacteria</taxon>
        <taxon>Pseudomonadati</taxon>
        <taxon>Pseudomonadota</taxon>
        <taxon>Gammaproteobacteria</taxon>
        <taxon>Oceanospirillales</taxon>
        <taxon>Alcanivoracaceae</taxon>
        <taxon>Alcanivorax</taxon>
    </lineage>
</organism>
<dbReference type="InterPro" id="IPR036390">
    <property type="entry name" value="WH_DNA-bd_sf"/>
</dbReference>
<dbReference type="Pfam" id="PF12840">
    <property type="entry name" value="HTH_20"/>
    <property type="match status" value="1"/>
</dbReference>
<dbReference type="eggNOG" id="COG0640">
    <property type="taxonomic scope" value="Bacteria"/>
</dbReference>
<dbReference type="GO" id="GO:0008757">
    <property type="term" value="F:S-adenosylmethionine-dependent methyltransferase activity"/>
    <property type="evidence" value="ECO:0007669"/>
    <property type="project" value="InterPro"/>
</dbReference>
<proteinExistence type="predicted"/>
<dbReference type="PATRIC" id="fig|1177154.3.peg.1933"/>
<dbReference type="GO" id="GO:0003700">
    <property type="term" value="F:DNA-binding transcription factor activity"/>
    <property type="evidence" value="ECO:0007669"/>
    <property type="project" value="InterPro"/>
</dbReference>
<evidence type="ECO:0000313" key="2">
    <source>
        <dbReference type="EMBL" id="KGD64993.1"/>
    </source>
</evidence>
<dbReference type="Proteomes" id="UP000029444">
    <property type="component" value="Unassembled WGS sequence"/>
</dbReference>
<accession>A0A095TRG7</accession>
<dbReference type="PANTHER" id="PTHR42912">
    <property type="entry name" value="METHYLTRANSFERASE"/>
    <property type="match status" value="1"/>
</dbReference>
<reference evidence="2 3" key="1">
    <citation type="submission" date="2012-09" db="EMBL/GenBank/DDBJ databases">
        <title>Genome Sequence of alkane-degrading Bacterium Alcanivorax sp. 19-m-6.</title>
        <authorList>
            <person name="Lai Q."/>
            <person name="Shao Z."/>
        </authorList>
    </citation>
    <scope>NUCLEOTIDE SEQUENCE [LARGE SCALE GENOMIC DNA]</scope>
    <source>
        <strain evidence="2 3">19-m-6</strain>
    </source>
</reference>
<dbReference type="SUPFAM" id="SSF46785">
    <property type="entry name" value="Winged helix' DNA-binding domain"/>
    <property type="match status" value="1"/>
</dbReference>
<dbReference type="CDD" id="cd02440">
    <property type="entry name" value="AdoMet_MTases"/>
    <property type="match status" value="1"/>
</dbReference>
<dbReference type="SMART" id="SM00418">
    <property type="entry name" value="HTH_ARSR"/>
    <property type="match status" value="1"/>
</dbReference>
<dbReference type="InterPro" id="IPR011991">
    <property type="entry name" value="ArsR-like_HTH"/>
</dbReference>
<comment type="caution">
    <text evidence="2">The sequence shown here is derived from an EMBL/GenBank/DDBJ whole genome shotgun (WGS) entry which is preliminary data.</text>
</comment>
<evidence type="ECO:0000259" key="1">
    <source>
        <dbReference type="PROSITE" id="PS50987"/>
    </source>
</evidence>
<protein>
    <submittedName>
        <fullName evidence="2">ArsR family transcriptional regulator</fullName>
    </submittedName>
</protein>
<keyword evidence="3" id="KW-1185">Reference proteome</keyword>
<dbReference type="InterPro" id="IPR036388">
    <property type="entry name" value="WH-like_DNA-bd_sf"/>
</dbReference>
<dbReference type="InterPro" id="IPR013216">
    <property type="entry name" value="Methyltransf_11"/>
</dbReference>
<dbReference type="STRING" id="1177154.Y5S_01901"/>
<gene>
    <name evidence="2" type="ORF">Y5S_01901</name>
</gene>
<evidence type="ECO:0000313" key="3">
    <source>
        <dbReference type="Proteomes" id="UP000029444"/>
    </source>
</evidence>
<dbReference type="CDD" id="cd00090">
    <property type="entry name" value="HTH_ARSR"/>
    <property type="match status" value="1"/>
</dbReference>
<dbReference type="PROSITE" id="PS50987">
    <property type="entry name" value="HTH_ARSR_2"/>
    <property type="match status" value="1"/>
</dbReference>
<dbReference type="SUPFAM" id="SSF53335">
    <property type="entry name" value="S-adenosyl-L-methionine-dependent methyltransferases"/>
    <property type="match status" value="1"/>
</dbReference>
<dbReference type="InterPro" id="IPR001845">
    <property type="entry name" value="HTH_ArsR_DNA-bd_dom"/>
</dbReference>
<sequence>MNALAPSLPAATEITDHLAAFLKAAGDPLRLQVLQVLGQSSFGVLELCDIMAMKQSGMSHHLKVLAQGGLVEKRREGNSIFYRRRLPQSENREGALHGALLDELDDGELNGEVAARLEQVQNQRAEQSRAFFARHAEHLDEQQELIADYDQYAEQAAELLLRACPNGENALEIGPGDGQFLAELASHFQQVVGLDNAEAMLAVARQTVAKRSNVQLILGDWPATADTLATVDAVVLNMVLHHLPSPASAIRAAARQLNKGGTLLITDLCPHDQHWAHEACGDVWLGFEEADLVNWAGRAGLELQETQFLALRNGFQVQVRTFRKDGS</sequence>
<dbReference type="Gene3D" id="3.40.50.150">
    <property type="entry name" value="Vaccinia Virus protein VP39"/>
    <property type="match status" value="1"/>
</dbReference>
<dbReference type="AlphaFoldDB" id="A0A095TRG7"/>
<dbReference type="PRINTS" id="PR00778">
    <property type="entry name" value="HTHARSR"/>
</dbReference>
<name>A0A095TRG7_9GAMM</name>
<dbReference type="RefSeq" id="WP_035232495.1">
    <property type="nucleotide sequence ID" value="NZ_ARXV01000006.1"/>
</dbReference>
<dbReference type="OrthoDB" id="5297460at2"/>
<dbReference type="Pfam" id="PF08241">
    <property type="entry name" value="Methyltransf_11"/>
    <property type="match status" value="1"/>
</dbReference>
<dbReference type="Gene3D" id="1.10.10.10">
    <property type="entry name" value="Winged helix-like DNA-binding domain superfamily/Winged helix DNA-binding domain"/>
    <property type="match status" value="1"/>
</dbReference>
<dbReference type="InterPro" id="IPR029063">
    <property type="entry name" value="SAM-dependent_MTases_sf"/>
</dbReference>
<feature type="domain" description="HTH arsR-type" evidence="1">
    <location>
        <begin position="10"/>
        <end position="108"/>
    </location>
</feature>
<dbReference type="EMBL" id="ARXV01000006">
    <property type="protein sequence ID" value="KGD64993.1"/>
    <property type="molecule type" value="Genomic_DNA"/>
</dbReference>
<dbReference type="InterPro" id="IPR050508">
    <property type="entry name" value="Methyltransf_Superfamily"/>
</dbReference>
<dbReference type="eggNOG" id="COG0500">
    <property type="taxonomic scope" value="Bacteria"/>
</dbReference>
<dbReference type="NCBIfam" id="NF033788">
    <property type="entry name" value="HTH_metalloreg"/>
    <property type="match status" value="1"/>
</dbReference>
<dbReference type="PANTHER" id="PTHR42912:SF93">
    <property type="entry name" value="N6-ADENOSINE-METHYLTRANSFERASE TMT1A"/>
    <property type="match status" value="1"/>
</dbReference>